<sequence length="193" mass="21391">MSDCAFCRSSPPDNDADALPMVQARVAKKDPEAINYLGEQYFHGVLGLQKDMQKAVDLYTEAAELGSIQALFNLGFAYERGNGVKQDMAKAAEFYGRAAMQGHVGCRHNLGVIEFKKGNCDRAARHFLISAKMGYKESVDNIKLAFSAGLATKEQYTQALRECQDAVEEMKSHDRDEAAKRLGGPERGDEQRY</sequence>
<dbReference type="InterPro" id="IPR006597">
    <property type="entry name" value="Sel1-like"/>
</dbReference>
<dbReference type="OrthoDB" id="188553at2759"/>
<dbReference type="PANTHER" id="PTHR43628">
    <property type="entry name" value="ACTIVATOR OF C KINASE PROTEIN 1-RELATED"/>
    <property type="match status" value="1"/>
</dbReference>
<name>K0TP65_THAOC</name>
<evidence type="ECO:0000313" key="2">
    <source>
        <dbReference type="EMBL" id="EJK77681.1"/>
    </source>
</evidence>
<evidence type="ECO:0000313" key="3">
    <source>
        <dbReference type="Proteomes" id="UP000266841"/>
    </source>
</evidence>
<dbReference type="Gene3D" id="1.25.40.10">
    <property type="entry name" value="Tetratricopeptide repeat domain"/>
    <property type="match status" value="1"/>
</dbReference>
<reference evidence="2 3" key="1">
    <citation type="journal article" date="2012" name="Genome Biol.">
        <title>Genome and low-iron response of an oceanic diatom adapted to chronic iron limitation.</title>
        <authorList>
            <person name="Lommer M."/>
            <person name="Specht M."/>
            <person name="Roy A.S."/>
            <person name="Kraemer L."/>
            <person name="Andreson R."/>
            <person name="Gutowska M.A."/>
            <person name="Wolf J."/>
            <person name="Bergner S.V."/>
            <person name="Schilhabel M.B."/>
            <person name="Klostermeier U.C."/>
            <person name="Beiko R.G."/>
            <person name="Rosenstiel P."/>
            <person name="Hippler M."/>
            <person name="Laroche J."/>
        </authorList>
    </citation>
    <scope>NUCLEOTIDE SEQUENCE [LARGE SCALE GENOMIC DNA]</scope>
    <source>
        <strain evidence="2 3">CCMP1005</strain>
    </source>
</reference>
<dbReference type="InterPro" id="IPR052945">
    <property type="entry name" value="Mitotic_Regulator"/>
</dbReference>
<dbReference type="PANTHER" id="PTHR43628:SF1">
    <property type="entry name" value="CHITIN SYNTHASE REGULATORY FACTOR 2-RELATED"/>
    <property type="match status" value="1"/>
</dbReference>
<protein>
    <recommendedName>
        <fullName evidence="4">Sel1 repeat family protein</fullName>
    </recommendedName>
</protein>
<dbReference type="InterPro" id="IPR011990">
    <property type="entry name" value="TPR-like_helical_dom_sf"/>
</dbReference>
<evidence type="ECO:0008006" key="4">
    <source>
        <dbReference type="Google" id="ProtNLM"/>
    </source>
</evidence>
<dbReference type="EMBL" id="AGNL01000551">
    <property type="protein sequence ID" value="EJK77681.1"/>
    <property type="molecule type" value="Genomic_DNA"/>
</dbReference>
<accession>K0TP65</accession>
<comment type="caution">
    <text evidence="2">The sequence shown here is derived from an EMBL/GenBank/DDBJ whole genome shotgun (WGS) entry which is preliminary data.</text>
</comment>
<feature type="region of interest" description="Disordered" evidence="1">
    <location>
        <begin position="167"/>
        <end position="193"/>
    </location>
</feature>
<proteinExistence type="predicted"/>
<evidence type="ECO:0000256" key="1">
    <source>
        <dbReference type="SAM" id="MobiDB-lite"/>
    </source>
</evidence>
<dbReference type="SUPFAM" id="SSF81901">
    <property type="entry name" value="HCP-like"/>
    <property type="match status" value="1"/>
</dbReference>
<organism evidence="2 3">
    <name type="scientific">Thalassiosira oceanica</name>
    <name type="common">Marine diatom</name>
    <dbReference type="NCBI Taxonomy" id="159749"/>
    <lineage>
        <taxon>Eukaryota</taxon>
        <taxon>Sar</taxon>
        <taxon>Stramenopiles</taxon>
        <taxon>Ochrophyta</taxon>
        <taxon>Bacillariophyta</taxon>
        <taxon>Coscinodiscophyceae</taxon>
        <taxon>Thalassiosirophycidae</taxon>
        <taxon>Thalassiosirales</taxon>
        <taxon>Thalassiosiraceae</taxon>
        <taxon>Thalassiosira</taxon>
    </lineage>
</organism>
<dbReference type="AlphaFoldDB" id="K0TP65"/>
<keyword evidence="3" id="KW-1185">Reference proteome</keyword>
<dbReference type="Proteomes" id="UP000266841">
    <property type="component" value="Unassembled WGS sequence"/>
</dbReference>
<dbReference type="Pfam" id="PF08238">
    <property type="entry name" value="Sel1"/>
    <property type="match status" value="3"/>
</dbReference>
<dbReference type="SMART" id="SM00671">
    <property type="entry name" value="SEL1"/>
    <property type="match status" value="3"/>
</dbReference>
<dbReference type="eggNOG" id="KOG1550">
    <property type="taxonomic scope" value="Eukaryota"/>
</dbReference>
<gene>
    <name evidence="2" type="ORF">THAOC_00471</name>
</gene>